<dbReference type="SUPFAM" id="SSF81383">
    <property type="entry name" value="F-box domain"/>
    <property type="match status" value="1"/>
</dbReference>
<dbReference type="SUPFAM" id="SSF52047">
    <property type="entry name" value="RNI-like"/>
    <property type="match status" value="1"/>
</dbReference>
<dbReference type="InterPro" id="IPR032675">
    <property type="entry name" value="LRR_dom_sf"/>
</dbReference>
<dbReference type="InterPro" id="IPR036047">
    <property type="entry name" value="F-box-like_dom_sf"/>
</dbReference>
<dbReference type="PANTHER" id="PTHR34709">
    <property type="entry name" value="OS10G0396666 PROTEIN"/>
    <property type="match status" value="1"/>
</dbReference>
<comment type="caution">
    <text evidence="1">The sequence shown here is derived from an EMBL/GenBank/DDBJ whole genome shotgun (WGS) entry which is preliminary data.</text>
</comment>
<dbReference type="EMBL" id="RWGY01000031">
    <property type="protein sequence ID" value="TVU15727.1"/>
    <property type="molecule type" value="Genomic_DNA"/>
</dbReference>
<feature type="non-terminal residue" evidence="1">
    <location>
        <position position="1"/>
    </location>
</feature>
<reference evidence="1 2" key="1">
    <citation type="journal article" date="2019" name="Sci. Rep.">
        <title>A high-quality genome of Eragrostis curvula grass provides insights into Poaceae evolution and supports new strategies to enhance forage quality.</title>
        <authorList>
            <person name="Carballo J."/>
            <person name="Santos B.A.C.M."/>
            <person name="Zappacosta D."/>
            <person name="Garbus I."/>
            <person name="Selva J.P."/>
            <person name="Gallo C.A."/>
            <person name="Diaz A."/>
            <person name="Albertini E."/>
            <person name="Caccamo M."/>
            <person name="Echenique V."/>
        </authorList>
    </citation>
    <scope>NUCLEOTIDE SEQUENCE [LARGE SCALE GENOMIC DNA]</scope>
    <source>
        <strain evidence="2">cv. Victoria</strain>
        <tissue evidence="1">Leaf</tissue>
    </source>
</reference>
<dbReference type="PANTHER" id="PTHR34709:SF28">
    <property type="entry name" value="OS08G0272601 PROTEIN"/>
    <property type="match status" value="1"/>
</dbReference>
<name>A0A5J9TX17_9POAL</name>
<dbReference type="Gene3D" id="3.80.10.10">
    <property type="entry name" value="Ribonuclease Inhibitor"/>
    <property type="match status" value="1"/>
</dbReference>
<protein>
    <recommendedName>
        <fullName evidence="3">F-box domain-containing protein</fullName>
    </recommendedName>
</protein>
<accession>A0A5J9TX17</accession>
<dbReference type="Gramene" id="TVU15727">
    <property type="protein sequence ID" value="TVU15727"/>
    <property type="gene ID" value="EJB05_39265"/>
</dbReference>
<sequence length="443" mass="49930">MGASGGTSKRRRRATAYDGPDLISGLDDDVLLRILGLLDARHAARTDALSRRWRGLWTRVPALRFDSLYWPSIKKASAADRYAAFVDTCLAQRAADQQTAAAAVEHLAISFEMGRPTGIEVERAVSSSIVVAAQRWMRHAAERGVKSLVFKMDLPWYHGLDDTRRRWRTHEAVMVLDDIPSSAKLETMHLEITKACVHLPATAVFASLTELALLYMVLPEGGSHRLSRFVSSECCPHLQKLRLRHITRLKELLVEAGALKELSFESMEEGCYIDLRTPSLQVLQFLNLDGFGNRPHMLRISAPRLEELMFDQLEGPDHIIVDGDFPLLRNLTVFLRSHGCSDKDEYNDVAIRLLQCCTSLTCLEVDLHVTKEESRVDRITGRIPHLPHVTSLTVDVFQMELHSFGYGLEDILANCNNLKYLYVDCRSVCTVSGYPIQFNQIIC</sequence>
<gene>
    <name evidence="1" type="ORF">EJB05_39265</name>
</gene>
<dbReference type="InterPro" id="IPR055312">
    <property type="entry name" value="FBL15-like"/>
</dbReference>
<organism evidence="1 2">
    <name type="scientific">Eragrostis curvula</name>
    <name type="common">weeping love grass</name>
    <dbReference type="NCBI Taxonomy" id="38414"/>
    <lineage>
        <taxon>Eukaryota</taxon>
        <taxon>Viridiplantae</taxon>
        <taxon>Streptophyta</taxon>
        <taxon>Embryophyta</taxon>
        <taxon>Tracheophyta</taxon>
        <taxon>Spermatophyta</taxon>
        <taxon>Magnoliopsida</taxon>
        <taxon>Liliopsida</taxon>
        <taxon>Poales</taxon>
        <taxon>Poaceae</taxon>
        <taxon>PACMAD clade</taxon>
        <taxon>Chloridoideae</taxon>
        <taxon>Eragrostideae</taxon>
        <taxon>Eragrostidinae</taxon>
        <taxon>Eragrostis</taxon>
    </lineage>
</organism>
<evidence type="ECO:0008006" key="3">
    <source>
        <dbReference type="Google" id="ProtNLM"/>
    </source>
</evidence>
<keyword evidence="2" id="KW-1185">Reference proteome</keyword>
<dbReference type="AlphaFoldDB" id="A0A5J9TX17"/>
<evidence type="ECO:0000313" key="2">
    <source>
        <dbReference type="Proteomes" id="UP000324897"/>
    </source>
</evidence>
<dbReference type="Proteomes" id="UP000324897">
    <property type="component" value="Unassembled WGS sequence"/>
</dbReference>
<dbReference type="OrthoDB" id="695956at2759"/>
<evidence type="ECO:0000313" key="1">
    <source>
        <dbReference type="EMBL" id="TVU15727.1"/>
    </source>
</evidence>
<proteinExistence type="predicted"/>